<reference evidence="1" key="1">
    <citation type="submission" date="2021-02" db="EMBL/GenBank/DDBJ databases">
        <authorList>
            <person name="Nowell W R."/>
        </authorList>
    </citation>
    <scope>NUCLEOTIDE SEQUENCE</scope>
</reference>
<dbReference type="Proteomes" id="UP000663842">
    <property type="component" value="Unassembled WGS sequence"/>
</dbReference>
<accession>A0A819D9C5</accession>
<evidence type="ECO:0000313" key="1">
    <source>
        <dbReference type="EMBL" id="CAF3830836.1"/>
    </source>
</evidence>
<organism evidence="1 2">
    <name type="scientific">Rotaria magnacalcarata</name>
    <dbReference type="NCBI Taxonomy" id="392030"/>
    <lineage>
        <taxon>Eukaryota</taxon>
        <taxon>Metazoa</taxon>
        <taxon>Spiralia</taxon>
        <taxon>Gnathifera</taxon>
        <taxon>Rotifera</taxon>
        <taxon>Eurotatoria</taxon>
        <taxon>Bdelloidea</taxon>
        <taxon>Philodinida</taxon>
        <taxon>Philodinidae</taxon>
        <taxon>Rotaria</taxon>
    </lineage>
</organism>
<evidence type="ECO:0000313" key="2">
    <source>
        <dbReference type="Proteomes" id="UP000663842"/>
    </source>
</evidence>
<comment type="caution">
    <text evidence="1">The sequence shown here is derived from an EMBL/GenBank/DDBJ whole genome shotgun (WGS) entry which is preliminary data.</text>
</comment>
<name>A0A819D9C5_9BILA</name>
<dbReference type="EMBL" id="CAJOBF010000524">
    <property type="protein sequence ID" value="CAF3830836.1"/>
    <property type="molecule type" value="Genomic_DNA"/>
</dbReference>
<sequence>MQKQNKFNRYDGIILASEEYRQWILHPYDENGKIIPFQGVQYCCICSKYYRKKDEQQTENLQQDSKDLKQVIIHQDEPEDSSVVINPKMKLLATI</sequence>
<protein>
    <submittedName>
        <fullName evidence="1">Uncharacterized protein</fullName>
    </submittedName>
</protein>
<proteinExistence type="predicted"/>
<dbReference type="AlphaFoldDB" id="A0A819D9C5"/>
<gene>
    <name evidence="1" type="ORF">UXM345_LOCUS6590</name>
</gene>